<name>A0A4S8NUS1_9HYPH</name>
<evidence type="ECO:0000313" key="8">
    <source>
        <dbReference type="EMBL" id="THV19882.1"/>
    </source>
</evidence>
<dbReference type="GO" id="GO:0042597">
    <property type="term" value="C:periplasmic space"/>
    <property type="evidence" value="ECO:0007669"/>
    <property type="project" value="UniProtKB-SubCell"/>
</dbReference>
<sequence>MIAQADTTLRLARQRRRAGRLLASAVVVAMTLFAAGHIGGLRINTTPSEPIGLWRIVLLPRPPQVGDLVFACPPDAGRAREARARGYLRTGLCKGGFGPLIKTVIATPGQTVEVTTHLHVDGAPIADSAVLDRDGKGRPLAAFRGGVIPPGEVFLHSPFPASWDSRYSGPVPIEGILGLARPVLTHAP</sequence>
<dbReference type="RefSeq" id="WP_136600366.1">
    <property type="nucleotide sequence ID" value="NZ_STGV01000009.1"/>
</dbReference>
<dbReference type="EMBL" id="STGV01000009">
    <property type="protein sequence ID" value="THV19882.1"/>
    <property type="molecule type" value="Genomic_DNA"/>
</dbReference>
<evidence type="ECO:0000256" key="6">
    <source>
        <dbReference type="SAM" id="Phobius"/>
    </source>
</evidence>
<proteinExistence type="inferred from homology"/>
<dbReference type="InterPro" id="IPR014139">
    <property type="entry name" value="Peptidase_S26C_TraF"/>
</dbReference>
<gene>
    <name evidence="8" type="primary">traF</name>
    <name evidence="8" type="ORF">FAA97_20110</name>
</gene>
<evidence type="ECO:0000313" key="9">
    <source>
        <dbReference type="Proteomes" id="UP000308828"/>
    </source>
</evidence>
<keyword evidence="3" id="KW-0732">Signal</keyword>
<keyword evidence="9" id="KW-1185">Reference proteome</keyword>
<dbReference type="GO" id="GO:0006465">
    <property type="term" value="P:signal peptide processing"/>
    <property type="evidence" value="ECO:0007669"/>
    <property type="project" value="InterPro"/>
</dbReference>
<evidence type="ECO:0000256" key="2">
    <source>
        <dbReference type="ARBA" id="ARBA00005849"/>
    </source>
</evidence>
<dbReference type="GO" id="GO:0004252">
    <property type="term" value="F:serine-type endopeptidase activity"/>
    <property type="evidence" value="ECO:0007669"/>
    <property type="project" value="InterPro"/>
</dbReference>
<dbReference type="NCBIfam" id="NF010412">
    <property type="entry name" value="PRK13838.1"/>
    <property type="match status" value="1"/>
</dbReference>
<dbReference type="Gene3D" id="2.10.109.10">
    <property type="entry name" value="Umud Fragment, subunit A"/>
    <property type="match status" value="1"/>
</dbReference>
<evidence type="ECO:0000256" key="1">
    <source>
        <dbReference type="ARBA" id="ARBA00004418"/>
    </source>
</evidence>
<comment type="similarity">
    <text evidence="2">Belongs to the peptidase S26C family.</text>
</comment>
<evidence type="ECO:0000256" key="4">
    <source>
        <dbReference type="ARBA" id="ARBA00022764"/>
    </source>
</evidence>
<dbReference type="AlphaFoldDB" id="A0A4S8NUS1"/>
<feature type="transmembrane region" description="Helical" evidence="6">
    <location>
        <begin position="21"/>
        <end position="41"/>
    </location>
</feature>
<dbReference type="InterPro" id="IPR036286">
    <property type="entry name" value="LexA/Signal_pep-like_sf"/>
</dbReference>
<comment type="subcellular location">
    <subcellularLocation>
        <location evidence="1">Periplasm</location>
    </subcellularLocation>
</comment>
<keyword evidence="6" id="KW-0812">Transmembrane</keyword>
<evidence type="ECO:0000256" key="3">
    <source>
        <dbReference type="ARBA" id="ARBA00022729"/>
    </source>
</evidence>
<evidence type="ECO:0000256" key="5">
    <source>
        <dbReference type="ARBA" id="ARBA00022971"/>
    </source>
</evidence>
<dbReference type="InterPro" id="IPR019533">
    <property type="entry name" value="Peptidase_S26"/>
</dbReference>
<dbReference type="Proteomes" id="UP000308828">
    <property type="component" value="Unassembled WGS sequence"/>
</dbReference>
<keyword evidence="4" id="KW-0574">Periplasm</keyword>
<protein>
    <submittedName>
        <fullName evidence="8">Conjugative transfer signal peptidase TraF</fullName>
    </submittedName>
</protein>
<accession>A0A4S8NUS1</accession>
<dbReference type="NCBIfam" id="TIGR02771">
    <property type="entry name" value="TraF_Ti"/>
    <property type="match status" value="1"/>
</dbReference>
<evidence type="ECO:0000259" key="7">
    <source>
        <dbReference type="Pfam" id="PF10502"/>
    </source>
</evidence>
<dbReference type="Pfam" id="PF10502">
    <property type="entry name" value="Peptidase_S26"/>
    <property type="match status" value="1"/>
</dbReference>
<reference evidence="8 9" key="1">
    <citation type="submission" date="2019-04" db="EMBL/GenBank/DDBJ databases">
        <title>Genome sequence of strain shin9-1.</title>
        <authorList>
            <person name="Gao J."/>
            <person name="Sun J."/>
        </authorList>
    </citation>
    <scope>NUCLEOTIDE SEQUENCE [LARGE SCALE GENOMIC DNA]</scope>
    <source>
        <strain evidence="9">shin9-1</strain>
    </source>
</reference>
<keyword evidence="6" id="KW-1133">Transmembrane helix</keyword>
<dbReference type="OrthoDB" id="5360818at2"/>
<comment type="caution">
    <text evidence="8">The sequence shown here is derived from an EMBL/GenBank/DDBJ whole genome shotgun (WGS) entry which is preliminary data.</text>
</comment>
<organism evidence="8 9">
    <name type="scientific">Peteryoungia ipomoeae</name>
    <dbReference type="NCBI Taxonomy" id="1210932"/>
    <lineage>
        <taxon>Bacteria</taxon>
        <taxon>Pseudomonadati</taxon>
        <taxon>Pseudomonadota</taxon>
        <taxon>Alphaproteobacteria</taxon>
        <taxon>Hyphomicrobiales</taxon>
        <taxon>Rhizobiaceae</taxon>
        <taxon>Peteryoungia</taxon>
    </lineage>
</organism>
<dbReference type="SUPFAM" id="SSF51306">
    <property type="entry name" value="LexA/Signal peptidase"/>
    <property type="match status" value="1"/>
</dbReference>
<keyword evidence="6" id="KW-0472">Membrane</keyword>
<feature type="domain" description="Peptidase S26" evidence="7">
    <location>
        <begin position="22"/>
        <end position="181"/>
    </location>
</feature>
<keyword evidence="5" id="KW-0184">Conjugation</keyword>